<dbReference type="WBParaSite" id="ECPE_0000974901-mRNA-1">
    <property type="protein sequence ID" value="ECPE_0000974901-mRNA-1"/>
    <property type="gene ID" value="ECPE_0000974901"/>
</dbReference>
<protein>
    <submittedName>
        <fullName evidence="3">Reverse transcriptase domain-containing protein</fullName>
    </submittedName>
</protein>
<evidence type="ECO:0000313" key="1">
    <source>
        <dbReference type="EMBL" id="VDP85844.1"/>
    </source>
</evidence>
<name>A0A183ARY3_9TREM</name>
<gene>
    <name evidence="1" type="ORF">ECPE_LOCUS9718</name>
</gene>
<keyword evidence="2" id="KW-1185">Reference proteome</keyword>
<organism evidence="3">
    <name type="scientific">Echinostoma caproni</name>
    <dbReference type="NCBI Taxonomy" id="27848"/>
    <lineage>
        <taxon>Eukaryota</taxon>
        <taxon>Metazoa</taxon>
        <taxon>Spiralia</taxon>
        <taxon>Lophotrochozoa</taxon>
        <taxon>Platyhelminthes</taxon>
        <taxon>Trematoda</taxon>
        <taxon>Digenea</taxon>
        <taxon>Plagiorchiida</taxon>
        <taxon>Echinostomata</taxon>
        <taxon>Echinostomatoidea</taxon>
        <taxon>Echinostomatidae</taxon>
        <taxon>Echinostoma</taxon>
    </lineage>
</organism>
<dbReference type="Proteomes" id="UP000272942">
    <property type="component" value="Unassembled WGS sequence"/>
</dbReference>
<evidence type="ECO:0000313" key="3">
    <source>
        <dbReference type="WBParaSite" id="ECPE_0000974901-mRNA-1"/>
    </source>
</evidence>
<sequence length="146" mass="15753">MCLKANYGYVQSKAATRETIGCIRDAGGNPTLISLEKASALQHHFEALCTVDPGNTVQAQSTTTERPMDKILIGPQKVEKTIEALDRNKPAGPDDMHRAILKPLKGILARPLASLVIKSVETATFPSDFKAAIVTHIYKGATEMPP</sequence>
<dbReference type="PANTHER" id="PTHR33395:SF22">
    <property type="entry name" value="REVERSE TRANSCRIPTASE DOMAIN-CONTAINING PROTEIN"/>
    <property type="match status" value="1"/>
</dbReference>
<dbReference type="EMBL" id="UZAN01047846">
    <property type="protein sequence ID" value="VDP85844.1"/>
    <property type="molecule type" value="Genomic_DNA"/>
</dbReference>
<dbReference type="OrthoDB" id="6118220at2759"/>
<evidence type="ECO:0000313" key="2">
    <source>
        <dbReference type="Proteomes" id="UP000272942"/>
    </source>
</evidence>
<reference evidence="3" key="1">
    <citation type="submission" date="2016-06" db="UniProtKB">
        <authorList>
            <consortium name="WormBaseParasite"/>
        </authorList>
    </citation>
    <scope>IDENTIFICATION</scope>
</reference>
<accession>A0A183ARY3</accession>
<reference evidence="1 2" key="2">
    <citation type="submission" date="2018-11" db="EMBL/GenBank/DDBJ databases">
        <authorList>
            <consortium name="Pathogen Informatics"/>
        </authorList>
    </citation>
    <scope>NUCLEOTIDE SEQUENCE [LARGE SCALE GENOMIC DNA]</scope>
    <source>
        <strain evidence="1 2">Egypt</strain>
    </source>
</reference>
<proteinExistence type="predicted"/>
<dbReference type="PANTHER" id="PTHR33395">
    <property type="entry name" value="TRANSCRIPTASE, PUTATIVE-RELATED-RELATED"/>
    <property type="match status" value="1"/>
</dbReference>
<dbReference type="AlphaFoldDB" id="A0A183ARY3"/>